<dbReference type="Proteomes" id="UP000008680">
    <property type="component" value="Chromosome"/>
</dbReference>
<name>D3E439_METRM</name>
<dbReference type="GeneID" id="8771102"/>
<protein>
    <submittedName>
        <fullName evidence="1">Uncharacterized protein</fullName>
    </submittedName>
</protein>
<organism evidence="1 2">
    <name type="scientific">Methanobrevibacter ruminantium (strain ATCC 35063 / DSM 1093 / JCM 13430 / OCM 146 / M1)</name>
    <name type="common">Methanobacterium ruminantium</name>
    <dbReference type="NCBI Taxonomy" id="634498"/>
    <lineage>
        <taxon>Archaea</taxon>
        <taxon>Methanobacteriati</taxon>
        <taxon>Methanobacteriota</taxon>
        <taxon>Methanomada group</taxon>
        <taxon>Methanobacteria</taxon>
        <taxon>Methanobacteriales</taxon>
        <taxon>Methanobacteriaceae</taxon>
        <taxon>Methanobrevibacter</taxon>
    </lineage>
</organism>
<reference evidence="1 2" key="1">
    <citation type="journal article" date="2010" name="PLoS ONE">
        <title>The genome sequence of the rumen methanogen Methanobrevibacter ruminantium reveals new possibilities for controlling ruminant methane emissions.</title>
        <authorList>
            <person name="Leahy S.C."/>
            <person name="Kelly W.J."/>
            <person name="Altermann E."/>
            <person name="Ronimus R.S."/>
            <person name="Yeoman C.J."/>
            <person name="Pacheco D.M."/>
            <person name="Li D."/>
            <person name="Kong Z."/>
            <person name="McTavish S."/>
            <person name="Sang C."/>
            <person name="Lambie S.C."/>
            <person name="Janssen P.H."/>
            <person name="Dey D."/>
            <person name="Attwood G.T."/>
        </authorList>
    </citation>
    <scope>NUCLEOTIDE SEQUENCE [LARGE SCALE GENOMIC DNA]</scope>
    <source>
        <strain evidence="2">ATCC 35063 / DSM 1093 / JCM 13430 / OCM 146 / M1</strain>
    </source>
</reference>
<dbReference type="KEGG" id="mru:mru_1450"/>
<dbReference type="EMBL" id="CP001719">
    <property type="protein sequence ID" value="ADC47300.1"/>
    <property type="molecule type" value="Genomic_DNA"/>
</dbReference>
<dbReference type="PIRSF" id="PIRSF006606">
    <property type="entry name" value="UCP006606"/>
    <property type="match status" value="1"/>
</dbReference>
<dbReference type="OrthoDB" id="73585at2157"/>
<dbReference type="eggNOG" id="arCOG04842">
    <property type="taxonomic scope" value="Archaea"/>
</dbReference>
<dbReference type="PATRIC" id="fig|634498.28.peg.1454"/>
<accession>D3E439</accession>
<dbReference type="Pfam" id="PF04009">
    <property type="entry name" value="DUF356"/>
    <property type="match status" value="1"/>
</dbReference>
<dbReference type="STRING" id="634498.mru_1450"/>
<evidence type="ECO:0000313" key="1">
    <source>
        <dbReference type="EMBL" id="ADC47300.1"/>
    </source>
</evidence>
<dbReference type="InterPro" id="IPR007154">
    <property type="entry name" value="DUF356"/>
</dbReference>
<proteinExistence type="predicted"/>
<dbReference type="HOGENOM" id="CLU_145818_0_0_2"/>
<dbReference type="AlphaFoldDB" id="D3E439"/>
<evidence type="ECO:0000313" key="2">
    <source>
        <dbReference type="Proteomes" id="UP000008680"/>
    </source>
</evidence>
<dbReference type="RefSeq" id="WP_012956249.1">
    <property type="nucleotide sequence ID" value="NC_013790.1"/>
</dbReference>
<gene>
    <name evidence="1" type="ordered locus">mru_1450</name>
</gene>
<keyword evidence="2" id="KW-1185">Reference proteome</keyword>
<sequence length="140" mass="15736">MALILIRGENNAKILNAIADVERHANLTLETKPKKVDPKFADKLVENVLKSPLRTKSKVATAFRVKEDTTIAILQVKKIHPPAHIVVVSNTYDGYRELSKIINEGKVFKGYYSNKSSSGTRMKDYKLTKTSTNEGLNIYM</sequence>